<protein>
    <submittedName>
        <fullName evidence="1">1972_t:CDS:1</fullName>
    </submittedName>
</protein>
<keyword evidence="2" id="KW-1185">Reference proteome</keyword>
<comment type="caution">
    <text evidence="1">The sequence shown here is derived from an EMBL/GenBank/DDBJ whole genome shotgun (WGS) entry which is preliminary data.</text>
</comment>
<evidence type="ECO:0000313" key="2">
    <source>
        <dbReference type="Proteomes" id="UP000789366"/>
    </source>
</evidence>
<reference evidence="1" key="1">
    <citation type="submission" date="2021-06" db="EMBL/GenBank/DDBJ databases">
        <authorList>
            <person name="Kallberg Y."/>
            <person name="Tangrot J."/>
            <person name="Rosling A."/>
        </authorList>
    </citation>
    <scope>NUCLEOTIDE SEQUENCE</scope>
    <source>
        <strain evidence="1">28 12/20/2015</strain>
    </source>
</reference>
<dbReference type="Proteomes" id="UP000789366">
    <property type="component" value="Unassembled WGS sequence"/>
</dbReference>
<organism evidence="1 2">
    <name type="scientific">Cetraspora pellucida</name>
    <dbReference type="NCBI Taxonomy" id="1433469"/>
    <lineage>
        <taxon>Eukaryota</taxon>
        <taxon>Fungi</taxon>
        <taxon>Fungi incertae sedis</taxon>
        <taxon>Mucoromycota</taxon>
        <taxon>Glomeromycotina</taxon>
        <taxon>Glomeromycetes</taxon>
        <taxon>Diversisporales</taxon>
        <taxon>Gigasporaceae</taxon>
        <taxon>Cetraspora</taxon>
    </lineage>
</organism>
<proteinExistence type="predicted"/>
<gene>
    <name evidence="1" type="ORF">SPELUC_LOCUS12454</name>
</gene>
<feature type="non-terminal residue" evidence="1">
    <location>
        <position position="1"/>
    </location>
</feature>
<dbReference type="EMBL" id="CAJVPW010029483">
    <property type="protein sequence ID" value="CAG8721299.1"/>
    <property type="molecule type" value="Genomic_DNA"/>
</dbReference>
<name>A0ACA9PV99_9GLOM</name>
<accession>A0ACA9PV99</accession>
<sequence>SSWASYAVNRYFIAGIQSTQHAENSNKVIKAKLSQSSQLVDVVNEIQAVFNQQAERAIVSKYKNEIPTKGMPNIIEEYFSELNKLLHDYLSPQIFQKQCDQMSQSLCYDACLVNNWTLLLEKMVNREDDYNQSQGKENDYDQLQALFLSLVDNISDHVLKCKQIEPTSFSTITIQLPCKYQKDDSYFDKVDEFINYLEKFIKIMKGDLERQQKNINDNKYLDIDDPICVRHKRHQPNHYKSRGKGSSKKKMRILHDNMANQILSNNDSNNELNQNISDSNSKYVRHCYKCKQAGHYAPTCLNS</sequence>
<evidence type="ECO:0000313" key="1">
    <source>
        <dbReference type="EMBL" id="CAG8721299.1"/>
    </source>
</evidence>